<comment type="caution">
    <text evidence="1">The sequence shown here is derived from an EMBL/GenBank/DDBJ whole genome shotgun (WGS) entry which is preliminary data.</text>
</comment>
<protein>
    <submittedName>
        <fullName evidence="1">Uncharacterized protein</fullName>
    </submittedName>
</protein>
<evidence type="ECO:0000313" key="2">
    <source>
        <dbReference type="Proteomes" id="UP001148629"/>
    </source>
</evidence>
<dbReference type="EMBL" id="JANRMS010000009">
    <property type="protein sequence ID" value="KAJ3550041.1"/>
    <property type="molecule type" value="Genomic_DNA"/>
</dbReference>
<sequence length="528" mass="57720">MATKDPSTLEVIDLGLPPSIRTSSDGTTGFTTDDEGPIIVGWDGPNDPENPKNWSKRRKCINIGLMSLLTIISPLASSMFAPGVPQLMKNFHAHSNELATFVVSIYMFGYAFGLLIFASLSEIFGRLYLYKIGNVFFGLFCIGAALSTSIDMLMVFRFLMGVVGCIPTTVGIGSIVDIVSLEFRGRAVSLWAIGPLLGTVLGPTAGGYMIQHAGWRWVFWFLAILSGVFSILMLGMRESYAPVLLQRKAKHLRKTTGNTDFKCELNTGSIESVKLAAVRPWKFLFATPIVICIAIYVGVSNGILSLMIATFSFVYSDQYNFDEGEAGLSFLPAGLGMMAGVLTFGHLSDFLVRRWKQKQELGSTYKPEIKLTPWLIVPTGLALPVGLITYGWAAEKQLHWIVPMIGVFVFSMGTLGTTVRETFALEIQKLTTLQNTLHNYLVDAYPKHASTGSASTTVVRSLGGALVPLSGLSLYERLGYGWGNSLLGFLSLMLILIPLILYYFGATFRGESRSSAPDQQQSQNGPKR</sequence>
<keyword evidence="2" id="KW-1185">Reference proteome</keyword>
<reference evidence="1" key="1">
    <citation type="submission" date="2022-08" db="EMBL/GenBank/DDBJ databases">
        <title>Genome Sequence of Fusarium decemcellulare.</title>
        <authorList>
            <person name="Buettner E."/>
        </authorList>
    </citation>
    <scope>NUCLEOTIDE SEQUENCE</scope>
    <source>
        <strain evidence="1">Babe19</strain>
    </source>
</reference>
<dbReference type="Proteomes" id="UP001148629">
    <property type="component" value="Unassembled WGS sequence"/>
</dbReference>
<evidence type="ECO:0000313" key="1">
    <source>
        <dbReference type="EMBL" id="KAJ3550041.1"/>
    </source>
</evidence>
<proteinExistence type="predicted"/>
<organism evidence="1 2">
    <name type="scientific">Fusarium decemcellulare</name>
    <dbReference type="NCBI Taxonomy" id="57161"/>
    <lineage>
        <taxon>Eukaryota</taxon>
        <taxon>Fungi</taxon>
        <taxon>Dikarya</taxon>
        <taxon>Ascomycota</taxon>
        <taxon>Pezizomycotina</taxon>
        <taxon>Sordariomycetes</taxon>
        <taxon>Hypocreomycetidae</taxon>
        <taxon>Hypocreales</taxon>
        <taxon>Nectriaceae</taxon>
        <taxon>Fusarium</taxon>
        <taxon>Fusarium decemcellulare species complex</taxon>
    </lineage>
</organism>
<name>A0ACC1T0N4_9HYPO</name>
<gene>
    <name evidence="1" type="ORF">NM208_g208</name>
</gene>
<accession>A0ACC1T0N4</accession>